<dbReference type="EMBL" id="JAVHNS010000003">
    <property type="protein sequence ID" value="KAK6360174.1"/>
    <property type="molecule type" value="Genomic_DNA"/>
</dbReference>
<name>A0AAV9VEC8_9PEZI</name>
<dbReference type="AlphaFoldDB" id="A0AAV9VEC8"/>
<feature type="region of interest" description="Disordered" evidence="1">
    <location>
        <begin position="339"/>
        <end position="479"/>
    </location>
</feature>
<proteinExistence type="predicted"/>
<gene>
    <name evidence="2" type="ORF">TWF730_006326</name>
</gene>
<evidence type="ECO:0000313" key="3">
    <source>
        <dbReference type="Proteomes" id="UP001373714"/>
    </source>
</evidence>
<feature type="region of interest" description="Disordered" evidence="1">
    <location>
        <begin position="674"/>
        <end position="707"/>
    </location>
</feature>
<comment type="caution">
    <text evidence="2">The sequence shown here is derived from an EMBL/GenBank/DDBJ whole genome shotgun (WGS) entry which is preliminary data.</text>
</comment>
<keyword evidence="3" id="KW-1185">Reference proteome</keyword>
<protein>
    <submittedName>
        <fullName evidence="2">Uncharacterized protein</fullName>
    </submittedName>
</protein>
<evidence type="ECO:0000256" key="1">
    <source>
        <dbReference type="SAM" id="MobiDB-lite"/>
    </source>
</evidence>
<feature type="compositionally biased region" description="Basic and acidic residues" evidence="1">
    <location>
        <begin position="691"/>
        <end position="707"/>
    </location>
</feature>
<sequence length="707" mass="79582">MRTLAIRCSSNGGLKPSRCNTSWRPGRFRPEMLMGTRALTSTTSPSSHGPPQSLWGEHDTSPLQGYLEYRNSWYPKIKPGLVKAAADSPLFAVDRPLPLRLLDKELGEGRLAEILKSDYDDEYWAATAVSYRRGEVNLGPNIREVQRQGDRFLRDMIELILRKSLANTLPIRFPVNLYNAIEGHPLFRLILALRLQLYCRKEFRLFPIDLRYRRYMGTLHRWANNRIPIRSDSDANASVQNLDNLSKHMAAIAEGDPDLEVAIRRVSPALGFLMLRKELVASIEEHQHNPLGIHKPKEAVDIYFWAKRDISWFIDLCGDLVFLILRRGIHHAEIEFKEQGKTVASKAPPAEEEENNKGSNTDVSLDEVLQLYTPRTSNQQDDVDAASLNPPSNTRPGAHILDRFDQSPSRLPVGGLAPTYPQSSSSSPKVNSDSEETGRGWDYITEDSSENKNFTPSDLLSHTKHTRNNNGENNNTRKHTMNSIFELSPRDLSAPSPIPSRDELTSRLNYRPLQYNHPLSRFGDKIRTKAGFWISPPHGSSTATNDSTSHSFRLDEVQDLDALLENLAAEKQNPSSKPFRQDVKLIAKKSAQPALETPQQKNSGWRTPLAHTIQKNGDTHPRPETIAIDRQQMVLEHQLQLQTTAAIAAAEAKSAIKDPLNDLKSRMLDLMASVKDRNSGASSPAEEELEHIESKATQRPLAKDETE</sequence>
<reference evidence="2 3" key="1">
    <citation type="submission" date="2019-10" db="EMBL/GenBank/DDBJ databases">
        <authorList>
            <person name="Palmer J.M."/>
        </authorList>
    </citation>
    <scope>NUCLEOTIDE SEQUENCE [LARGE SCALE GENOMIC DNA]</scope>
    <source>
        <strain evidence="2 3">TWF730</strain>
    </source>
</reference>
<dbReference type="Proteomes" id="UP001373714">
    <property type="component" value="Unassembled WGS sequence"/>
</dbReference>
<accession>A0AAV9VEC8</accession>
<organism evidence="2 3">
    <name type="scientific">Orbilia blumenaviensis</name>
    <dbReference type="NCBI Taxonomy" id="1796055"/>
    <lineage>
        <taxon>Eukaryota</taxon>
        <taxon>Fungi</taxon>
        <taxon>Dikarya</taxon>
        <taxon>Ascomycota</taxon>
        <taxon>Pezizomycotina</taxon>
        <taxon>Orbiliomycetes</taxon>
        <taxon>Orbiliales</taxon>
        <taxon>Orbiliaceae</taxon>
        <taxon>Orbilia</taxon>
    </lineage>
</organism>
<feature type="compositionally biased region" description="Polar residues" evidence="1">
    <location>
        <begin position="451"/>
        <end position="460"/>
    </location>
</feature>
<evidence type="ECO:0000313" key="2">
    <source>
        <dbReference type="EMBL" id="KAK6360174.1"/>
    </source>
</evidence>